<feature type="chain" id="PRO_5019259157" evidence="1">
    <location>
        <begin position="31"/>
        <end position="292"/>
    </location>
</feature>
<dbReference type="AlphaFoldDB" id="A0A418YFK1"/>
<protein>
    <submittedName>
        <fullName evidence="2">Sel1 repeat family protein</fullName>
    </submittedName>
</protein>
<dbReference type="InterPro" id="IPR006597">
    <property type="entry name" value="Sel1-like"/>
</dbReference>
<gene>
    <name evidence="2" type="ORF">D1Z90_08765</name>
</gene>
<dbReference type="InterPro" id="IPR011990">
    <property type="entry name" value="TPR-like_helical_dom_sf"/>
</dbReference>
<evidence type="ECO:0000256" key="1">
    <source>
        <dbReference type="SAM" id="SignalP"/>
    </source>
</evidence>
<dbReference type="Proteomes" id="UP000283255">
    <property type="component" value="Unassembled WGS sequence"/>
</dbReference>
<keyword evidence="1" id="KW-0732">Signal</keyword>
<sequence length="292" mass="32597">MNKQPFQWHSLKVFIAALCSAAIMLPSASALDFTMSESYQQAQNHDIKAMRQMAKLYQHQSSTILQRQFWLTQLADKGDIEATYQLCNDVNLNAGSAFSWCLKAAKANYAPAFVALADRYNFAAGVERSNAHALYWYQLGADAGLAPAQYQLAMAYQNGDFLPQDSQLAFDLFLKAAEQGYDKAQLRLGEMLLYGQGINQDYTQAMIYLQQAAHSGNVQAQFSLGVMKYQGLGQTPDTVLGFAWASLAHQQLSGFEQRQKNRQLNEMKRALSPGQMTAAKKVLTELSQEYIL</sequence>
<name>A0A418YFK1_9GAMM</name>
<dbReference type="PANTHER" id="PTHR11102:SF160">
    <property type="entry name" value="ERAD-ASSOCIATED E3 UBIQUITIN-PROTEIN LIGASE COMPONENT HRD3"/>
    <property type="match status" value="1"/>
</dbReference>
<dbReference type="PANTHER" id="PTHR11102">
    <property type="entry name" value="SEL-1-LIKE PROTEIN"/>
    <property type="match status" value="1"/>
</dbReference>
<organism evidence="2 3">
    <name type="scientific">Motilimonas pumila</name>
    <dbReference type="NCBI Taxonomy" id="2303987"/>
    <lineage>
        <taxon>Bacteria</taxon>
        <taxon>Pseudomonadati</taxon>
        <taxon>Pseudomonadota</taxon>
        <taxon>Gammaproteobacteria</taxon>
        <taxon>Alteromonadales</taxon>
        <taxon>Alteromonadales genera incertae sedis</taxon>
        <taxon>Motilimonas</taxon>
    </lineage>
</organism>
<dbReference type="RefSeq" id="WP_119910376.1">
    <property type="nucleotide sequence ID" value="NZ_QZCH01000009.1"/>
</dbReference>
<comment type="caution">
    <text evidence="2">The sequence shown here is derived from an EMBL/GenBank/DDBJ whole genome shotgun (WGS) entry which is preliminary data.</text>
</comment>
<dbReference type="SMART" id="SM00671">
    <property type="entry name" value="SEL1"/>
    <property type="match status" value="4"/>
</dbReference>
<reference evidence="2 3" key="2">
    <citation type="submission" date="2019-01" db="EMBL/GenBank/DDBJ databases">
        <title>Motilimonas pumilus sp. nov., isolated from the gut of sea cucumber (Apostichopus japonicus).</title>
        <authorList>
            <person name="Wang F.-Q."/>
            <person name="Ren L.-H."/>
            <person name="Lin Y.-W."/>
            <person name="Sun G.-H."/>
            <person name="Du Z.-J."/>
            <person name="Zhao J.-X."/>
            <person name="Liu X.-J."/>
            <person name="Liu L.-J."/>
        </authorList>
    </citation>
    <scope>NUCLEOTIDE SEQUENCE [LARGE SCALE GENOMIC DNA]</scope>
    <source>
        <strain evidence="2 3">PLHSC7-2</strain>
    </source>
</reference>
<dbReference type="OrthoDB" id="8561742at2"/>
<dbReference type="Pfam" id="PF08238">
    <property type="entry name" value="Sel1"/>
    <property type="match status" value="5"/>
</dbReference>
<evidence type="ECO:0000313" key="2">
    <source>
        <dbReference type="EMBL" id="RJG48150.1"/>
    </source>
</evidence>
<dbReference type="InterPro" id="IPR050767">
    <property type="entry name" value="Sel1_AlgK"/>
</dbReference>
<proteinExistence type="predicted"/>
<evidence type="ECO:0000313" key="3">
    <source>
        <dbReference type="Proteomes" id="UP000283255"/>
    </source>
</evidence>
<accession>A0A418YFK1</accession>
<feature type="signal peptide" evidence="1">
    <location>
        <begin position="1"/>
        <end position="30"/>
    </location>
</feature>
<dbReference type="SUPFAM" id="SSF81901">
    <property type="entry name" value="HCP-like"/>
    <property type="match status" value="1"/>
</dbReference>
<keyword evidence="3" id="KW-1185">Reference proteome</keyword>
<reference evidence="2 3" key="1">
    <citation type="submission" date="2018-09" db="EMBL/GenBank/DDBJ databases">
        <authorList>
            <person name="Wang F."/>
        </authorList>
    </citation>
    <scope>NUCLEOTIDE SEQUENCE [LARGE SCALE GENOMIC DNA]</scope>
    <source>
        <strain evidence="2 3">PLHSC7-2</strain>
    </source>
</reference>
<dbReference type="EMBL" id="QZCH01000009">
    <property type="protein sequence ID" value="RJG48150.1"/>
    <property type="molecule type" value="Genomic_DNA"/>
</dbReference>
<dbReference type="Gene3D" id="1.25.40.10">
    <property type="entry name" value="Tetratricopeptide repeat domain"/>
    <property type="match status" value="1"/>
</dbReference>